<keyword evidence="6" id="KW-0072">Autophagy</keyword>
<evidence type="ECO:0000256" key="5">
    <source>
        <dbReference type="ARBA" id="ARBA00023136"/>
    </source>
</evidence>
<reference evidence="7 8" key="1">
    <citation type="journal article" date="2018" name="New Phytol.">
        <title>Phylogenomics of Endogonaceae and evolution of mycorrhizas within Mucoromycota.</title>
        <authorList>
            <person name="Chang Y."/>
            <person name="Desiro A."/>
            <person name="Na H."/>
            <person name="Sandor L."/>
            <person name="Lipzen A."/>
            <person name="Clum A."/>
            <person name="Barry K."/>
            <person name="Grigoriev I.V."/>
            <person name="Martin F.M."/>
            <person name="Stajich J.E."/>
            <person name="Smith M.E."/>
            <person name="Bonito G."/>
            <person name="Spatafora J.W."/>
        </authorList>
    </citation>
    <scope>NUCLEOTIDE SEQUENCE [LARGE SCALE GENOMIC DNA]</scope>
    <source>
        <strain evidence="7 8">AD002</strain>
    </source>
</reference>
<sequence>MYPIYVELTAMATITYKLPYTSSRLPLPCLPHLTDKKGLYFGGSLVDTTSYALYITTIAVLIQFVVFVTVGAVADHGSEYFAEEIRSVTLSWFLGCGLIPLFLPSTDIFPFHPNHTHPTSNHQSALQRCRRPPNLFVSSFSSFHSHSVSNSTHSPFLPHSTVCYGASVVFWYAYLPTLVRHHPTVLSARANRTMPPKAIAAVGEHIGNAISGHGFAVSYAGGIVALVIAAAGLFLMGQATSMYNVEKTVCRSPSRSAAYGGASSHSSLCSGQSRGPARRYPLGRIFCFTRGRR</sequence>
<evidence type="ECO:0000313" key="8">
    <source>
        <dbReference type="Proteomes" id="UP000274822"/>
    </source>
</evidence>
<gene>
    <name evidence="7" type="ORF">BC938DRAFT_475034</name>
</gene>
<dbReference type="PANTHER" id="PTHR23519:SF1">
    <property type="entry name" value="AUTOPHAGY-RELATED PROTEIN 22"/>
    <property type="match status" value="1"/>
</dbReference>
<comment type="caution">
    <text evidence="6">Lacks conserved residue(s) required for the propagation of feature annotation.</text>
</comment>
<dbReference type="InterPro" id="IPR024671">
    <property type="entry name" value="Atg22-like"/>
</dbReference>
<keyword evidence="8" id="KW-1185">Reference proteome</keyword>
<dbReference type="GO" id="GO:0006914">
    <property type="term" value="P:autophagy"/>
    <property type="evidence" value="ECO:0007669"/>
    <property type="project" value="UniProtKB-KW"/>
</dbReference>
<dbReference type="Proteomes" id="UP000274822">
    <property type="component" value="Unassembled WGS sequence"/>
</dbReference>
<dbReference type="AlphaFoldDB" id="A0A433Q1D8"/>
<evidence type="ECO:0000256" key="2">
    <source>
        <dbReference type="ARBA" id="ARBA00022448"/>
    </source>
</evidence>
<proteinExistence type="inferred from homology"/>
<dbReference type="Pfam" id="PF11700">
    <property type="entry name" value="ATG22"/>
    <property type="match status" value="2"/>
</dbReference>
<evidence type="ECO:0000256" key="6">
    <source>
        <dbReference type="RuleBase" id="RU363073"/>
    </source>
</evidence>
<feature type="transmembrane region" description="Helical" evidence="6">
    <location>
        <begin position="85"/>
        <end position="103"/>
    </location>
</feature>
<keyword evidence="3 6" id="KW-0812">Transmembrane</keyword>
<organism evidence="7 8">
    <name type="scientific">Jimgerdemannia flammicorona</name>
    <dbReference type="NCBI Taxonomy" id="994334"/>
    <lineage>
        <taxon>Eukaryota</taxon>
        <taxon>Fungi</taxon>
        <taxon>Fungi incertae sedis</taxon>
        <taxon>Mucoromycota</taxon>
        <taxon>Mucoromycotina</taxon>
        <taxon>Endogonomycetes</taxon>
        <taxon>Endogonales</taxon>
        <taxon>Endogonaceae</taxon>
        <taxon>Jimgerdemannia</taxon>
    </lineage>
</organism>
<dbReference type="GO" id="GO:0012505">
    <property type="term" value="C:endomembrane system"/>
    <property type="evidence" value="ECO:0007669"/>
    <property type="project" value="UniProtKB-SubCell"/>
</dbReference>
<name>A0A433Q1D8_9FUNG</name>
<comment type="function">
    <text evidence="6">Vacuolar effluxer which mediate the efflux of amino acids resulting from autophagic degradation. The release of autophagic amino acids allows the maintenance of protein synthesis and viability during nitrogen starvation.</text>
</comment>
<comment type="similarity">
    <text evidence="6">Belongs to the ATG22 family.</text>
</comment>
<dbReference type="EMBL" id="RBNJ01019573">
    <property type="protein sequence ID" value="RUS23504.1"/>
    <property type="molecule type" value="Genomic_DNA"/>
</dbReference>
<feature type="non-terminal residue" evidence="7">
    <location>
        <position position="293"/>
    </location>
</feature>
<dbReference type="InterPro" id="IPR050495">
    <property type="entry name" value="ATG22/LtaA_families"/>
</dbReference>
<evidence type="ECO:0000313" key="7">
    <source>
        <dbReference type="EMBL" id="RUS23504.1"/>
    </source>
</evidence>
<accession>A0A433Q1D8</accession>
<protein>
    <recommendedName>
        <fullName evidence="6">Autophagy-related protein</fullName>
    </recommendedName>
</protein>
<dbReference type="GO" id="GO:0006865">
    <property type="term" value="P:amino acid transport"/>
    <property type="evidence" value="ECO:0007669"/>
    <property type="project" value="UniProtKB-KW"/>
</dbReference>
<keyword evidence="2 6" id="KW-0813">Transport</keyword>
<evidence type="ECO:0000256" key="1">
    <source>
        <dbReference type="ARBA" id="ARBA00004127"/>
    </source>
</evidence>
<feature type="transmembrane region" description="Helical" evidence="6">
    <location>
        <begin position="51"/>
        <end position="73"/>
    </location>
</feature>
<keyword evidence="6" id="KW-0926">Vacuole</keyword>
<keyword evidence="6" id="KW-0029">Amino-acid transport</keyword>
<dbReference type="PANTHER" id="PTHR23519">
    <property type="entry name" value="AUTOPHAGY-RELATED PROTEIN 22"/>
    <property type="match status" value="1"/>
</dbReference>
<comment type="caution">
    <text evidence="7">The sequence shown here is derived from an EMBL/GenBank/DDBJ whole genome shotgun (WGS) entry which is preliminary data.</text>
</comment>
<keyword evidence="4 6" id="KW-1133">Transmembrane helix</keyword>
<dbReference type="GO" id="GO:0005774">
    <property type="term" value="C:vacuolar membrane"/>
    <property type="evidence" value="ECO:0007669"/>
    <property type="project" value="UniProtKB-SubCell"/>
</dbReference>
<comment type="subcellular location">
    <subcellularLocation>
        <location evidence="1">Endomembrane system</location>
        <topology evidence="1">Multi-pass membrane protein</topology>
    </subcellularLocation>
    <subcellularLocation>
        <location evidence="6">Vacuole membrane</location>
        <topology evidence="6">Multi-pass membrane protein</topology>
    </subcellularLocation>
</comment>
<evidence type="ECO:0000256" key="4">
    <source>
        <dbReference type="ARBA" id="ARBA00022989"/>
    </source>
</evidence>
<keyword evidence="5 6" id="KW-0472">Membrane</keyword>
<evidence type="ECO:0000256" key="3">
    <source>
        <dbReference type="ARBA" id="ARBA00022692"/>
    </source>
</evidence>
<feature type="transmembrane region" description="Helical" evidence="6">
    <location>
        <begin position="216"/>
        <end position="237"/>
    </location>
</feature>